<reference evidence="2 3" key="1">
    <citation type="journal article" date="2019" name="Int. J. Syst. Evol. Microbiol.">
        <title>The Global Catalogue of Microorganisms (GCM) 10K type strain sequencing project: providing services to taxonomists for standard genome sequencing and annotation.</title>
        <authorList>
            <consortium name="The Broad Institute Genomics Platform"/>
            <consortium name="The Broad Institute Genome Sequencing Center for Infectious Disease"/>
            <person name="Wu L."/>
            <person name="Ma J."/>
        </authorList>
    </citation>
    <scope>NUCLEOTIDE SEQUENCE [LARGE SCALE GENOMIC DNA]</scope>
    <source>
        <strain evidence="2 3">CGMCC 1.12563</strain>
    </source>
</reference>
<dbReference type="AlphaFoldDB" id="A0ABD6B187"/>
<gene>
    <name evidence="2" type="ORF">ACFSBT_20375</name>
</gene>
<keyword evidence="3" id="KW-1185">Reference proteome</keyword>
<evidence type="ECO:0000313" key="2">
    <source>
        <dbReference type="EMBL" id="MFD1515642.1"/>
    </source>
</evidence>
<feature type="compositionally biased region" description="Low complexity" evidence="1">
    <location>
        <begin position="95"/>
        <end position="104"/>
    </location>
</feature>
<sequence>MSDRERKSVSLDSEVADLIPDEENYSALVNRLTRAYYQGGERFLGEEERINDVREIVAEIREAEREAYERRDGQLQRLDEALAQLTDDFTEPETADTPTPDGAPSLDEVCDRAAIDRSIGDERFLFVSANEDAIAYAADQRGETVEALKDKLAVFVCGDAGEVSA</sequence>
<evidence type="ECO:0000256" key="1">
    <source>
        <dbReference type="SAM" id="MobiDB-lite"/>
    </source>
</evidence>
<dbReference type="Proteomes" id="UP001597187">
    <property type="component" value="Unassembled WGS sequence"/>
</dbReference>
<dbReference type="EMBL" id="JBHUDC010000008">
    <property type="protein sequence ID" value="MFD1515642.1"/>
    <property type="molecule type" value="Genomic_DNA"/>
</dbReference>
<accession>A0ABD6B187</accession>
<evidence type="ECO:0000313" key="3">
    <source>
        <dbReference type="Proteomes" id="UP001597187"/>
    </source>
</evidence>
<comment type="caution">
    <text evidence="2">The sequence shown here is derived from an EMBL/GenBank/DDBJ whole genome shotgun (WGS) entry which is preliminary data.</text>
</comment>
<name>A0ABD6B187_9EURY</name>
<organism evidence="2 3">
    <name type="scientific">Halomarina rubra</name>
    <dbReference type="NCBI Taxonomy" id="2071873"/>
    <lineage>
        <taxon>Archaea</taxon>
        <taxon>Methanobacteriati</taxon>
        <taxon>Methanobacteriota</taxon>
        <taxon>Stenosarchaea group</taxon>
        <taxon>Halobacteria</taxon>
        <taxon>Halobacteriales</taxon>
        <taxon>Natronomonadaceae</taxon>
        <taxon>Halomarina</taxon>
    </lineage>
</organism>
<dbReference type="RefSeq" id="WP_250875551.1">
    <property type="nucleotide sequence ID" value="NZ_JALXFV010000008.1"/>
</dbReference>
<feature type="region of interest" description="Disordered" evidence="1">
    <location>
        <begin position="87"/>
        <end position="107"/>
    </location>
</feature>
<protein>
    <submittedName>
        <fullName evidence="2">Uncharacterized protein</fullName>
    </submittedName>
</protein>
<proteinExistence type="predicted"/>